<comment type="caution">
    <text evidence="1">The sequence shown here is derived from an EMBL/GenBank/DDBJ whole genome shotgun (WGS) entry which is preliminary data.</text>
</comment>
<dbReference type="Proteomes" id="UP000551563">
    <property type="component" value="Unassembled WGS sequence"/>
</dbReference>
<dbReference type="AlphaFoldDB" id="A0A7V6U1G1"/>
<name>A0A7V6U1G1_9HYPH</name>
<sequence>MAVNKVDSVKTLALVARELGRDEEWLFDIAAEMEPEDGLIWVFGPDEDGGAMAFTPDGIECLINLIAEQS</sequence>
<evidence type="ECO:0000313" key="1">
    <source>
        <dbReference type="EMBL" id="HHV69893.1"/>
    </source>
</evidence>
<proteinExistence type="predicted"/>
<gene>
    <name evidence="1" type="ORF">GXX48_20000</name>
</gene>
<organism evidence="1 2">
    <name type="scientific">Brucella intermedia</name>
    <dbReference type="NCBI Taxonomy" id="94625"/>
    <lineage>
        <taxon>Bacteria</taxon>
        <taxon>Pseudomonadati</taxon>
        <taxon>Pseudomonadota</taxon>
        <taxon>Alphaproteobacteria</taxon>
        <taxon>Hyphomicrobiales</taxon>
        <taxon>Brucellaceae</taxon>
        <taxon>Brucella/Ochrobactrum group</taxon>
        <taxon>Brucella</taxon>
    </lineage>
</organism>
<accession>A0A7V6U1G1</accession>
<reference evidence="1 2" key="1">
    <citation type="journal article" date="2020" name="Biotechnol. Biofuels">
        <title>New insights from the biogas microbiome by comprehensive genome-resolved metagenomics of nearly 1600 species originating from multiple anaerobic digesters.</title>
        <authorList>
            <person name="Campanaro S."/>
            <person name="Treu L."/>
            <person name="Rodriguez-R L.M."/>
            <person name="Kovalovszki A."/>
            <person name="Ziels R.M."/>
            <person name="Maus I."/>
            <person name="Zhu X."/>
            <person name="Kougias P.G."/>
            <person name="Basile A."/>
            <person name="Luo G."/>
            <person name="Schluter A."/>
            <person name="Konstantinidis K.T."/>
            <person name="Angelidaki I."/>
        </authorList>
    </citation>
    <scope>NUCLEOTIDE SEQUENCE [LARGE SCALE GENOMIC DNA]</scope>
    <source>
        <strain evidence="1">AS04akNAM_66</strain>
    </source>
</reference>
<protein>
    <submittedName>
        <fullName evidence="1">Uncharacterized protein</fullName>
    </submittedName>
</protein>
<dbReference type="EMBL" id="DUMN01000571">
    <property type="protein sequence ID" value="HHV69893.1"/>
    <property type="molecule type" value="Genomic_DNA"/>
</dbReference>
<evidence type="ECO:0000313" key="2">
    <source>
        <dbReference type="Proteomes" id="UP000551563"/>
    </source>
</evidence>